<feature type="domain" description="Beta-ketoacyl-[acyl-carrier-protein] synthase III C-terminal" evidence="14">
    <location>
        <begin position="240"/>
        <end position="328"/>
    </location>
</feature>
<evidence type="ECO:0000256" key="5">
    <source>
        <dbReference type="ARBA" id="ARBA00022516"/>
    </source>
</evidence>
<comment type="similarity">
    <text evidence="2 13">Belongs to the thiolase-like superfamily. FabH family.</text>
</comment>
<dbReference type="Proteomes" id="UP000069902">
    <property type="component" value="Chromosome cPNK"/>
</dbReference>
<keyword evidence="10 13" id="KW-0511">Multifunctional enzyme</keyword>
<feature type="region of interest" description="ACP-binding" evidence="13">
    <location>
        <begin position="257"/>
        <end position="261"/>
    </location>
</feature>
<organism evidence="16 17">
    <name type="scientific">Candidatus Protochlamydia naegleriophila</name>
    <dbReference type="NCBI Taxonomy" id="389348"/>
    <lineage>
        <taxon>Bacteria</taxon>
        <taxon>Pseudomonadati</taxon>
        <taxon>Chlamydiota</taxon>
        <taxon>Chlamydiia</taxon>
        <taxon>Parachlamydiales</taxon>
        <taxon>Parachlamydiaceae</taxon>
        <taxon>Candidatus Protochlamydia</taxon>
    </lineage>
</organism>
<comment type="catalytic activity">
    <reaction evidence="12">
        <text>malonyl-[ACP] + acetyl-CoA + H(+) = 3-oxobutanoyl-[ACP] + CO2 + CoA</text>
        <dbReference type="Rhea" id="RHEA:12080"/>
        <dbReference type="Rhea" id="RHEA-COMP:9623"/>
        <dbReference type="Rhea" id="RHEA-COMP:9625"/>
        <dbReference type="ChEBI" id="CHEBI:15378"/>
        <dbReference type="ChEBI" id="CHEBI:16526"/>
        <dbReference type="ChEBI" id="CHEBI:57287"/>
        <dbReference type="ChEBI" id="CHEBI:57288"/>
        <dbReference type="ChEBI" id="CHEBI:78449"/>
        <dbReference type="ChEBI" id="CHEBI:78450"/>
        <dbReference type="EC" id="2.3.1.180"/>
    </reaction>
    <physiologicalReaction direction="left-to-right" evidence="12">
        <dbReference type="Rhea" id="RHEA:12081"/>
    </physiologicalReaction>
</comment>
<dbReference type="HAMAP" id="MF_01815">
    <property type="entry name" value="FabH"/>
    <property type="match status" value="1"/>
</dbReference>
<evidence type="ECO:0000313" key="16">
    <source>
        <dbReference type="EMBL" id="CUI16533.1"/>
    </source>
</evidence>
<sequence>MANRLTARITGLGSYLPERILTNQDLEKLVETTNEWIVSRTGMHERRLAAKDEFPSDMGAYAAQKALDSAGIGSDQIDMIIVATMSPDYVSPSTANLIQSKIGASKAAAMDIQAACTGFLYALSLAKAYLESKMYKYILVVAAEKMSAFIDYKDRATCVLFGDGAAAAVVAVEGEGLRIDTLCLGADGDLANLIFIPAGGSRNPASAETVAQGLHYFKMSGNEVFKHAVRRMSAAARDCLAQAGLEEANLSWLVPHQANKRIIDAIAKNFNIPDEKVYQTVHKYGNTSASSIAIALDELMREQEFNDGEHLLLTAFGGGLTWGASILTKVAR</sequence>
<feature type="domain" description="Beta-ketoacyl-[acyl-carrier-protein] synthase III N-terminal" evidence="15">
    <location>
        <begin position="110"/>
        <end position="188"/>
    </location>
</feature>
<dbReference type="InParanoid" id="A0A0U5JF65"/>
<dbReference type="PANTHER" id="PTHR34069:SF2">
    <property type="entry name" value="BETA-KETOACYL-[ACYL-CARRIER-PROTEIN] SYNTHASE III"/>
    <property type="match status" value="1"/>
</dbReference>
<reference evidence="17" key="1">
    <citation type="submission" date="2015-09" db="EMBL/GenBank/DDBJ databases">
        <authorList>
            <person name="Bertelli C."/>
        </authorList>
    </citation>
    <scope>NUCLEOTIDE SEQUENCE [LARGE SCALE GENOMIC DNA]</scope>
    <source>
        <strain evidence="17">KNic</strain>
    </source>
</reference>
<feature type="active site" evidence="13">
    <location>
        <position position="286"/>
    </location>
</feature>
<evidence type="ECO:0000256" key="6">
    <source>
        <dbReference type="ARBA" id="ARBA00022679"/>
    </source>
</evidence>
<keyword evidence="9 13" id="KW-0275">Fatty acid biosynthesis</keyword>
<evidence type="ECO:0000256" key="12">
    <source>
        <dbReference type="ARBA" id="ARBA00051096"/>
    </source>
</evidence>
<evidence type="ECO:0000256" key="7">
    <source>
        <dbReference type="ARBA" id="ARBA00022832"/>
    </source>
</evidence>
<evidence type="ECO:0000313" key="17">
    <source>
        <dbReference type="Proteomes" id="UP000069902"/>
    </source>
</evidence>
<dbReference type="InterPro" id="IPR013747">
    <property type="entry name" value="ACP_syn_III_C"/>
</dbReference>
<keyword evidence="4 13" id="KW-0963">Cytoplasm</keyword>
<evidence type="ECO:0000259" key="14">
    <source>
        <dbReference type="Pfam" id="PF08541"/>
    </source>
</evidence>
<dbReference type="InterPro" id="IPR004655">
    <property type="entry name" value="FabH"/>
</dbReference>
<dbReference type="FunCoup" id="A0A0U5JF65">
    <property type="interactions" value="387"/>
</dbReference>
<dbReference type="Pfam" id="PF08541">
    <property type="entry name" value="ACP_syn_III_C"/>
    <property type="match status" value="1"/>
</dbReference>
<dbReference type="PATRIC" id="fig|389348.3.peg.996"/>
<dbReference type="InterPro" id="IPR013751">
    <property type="entry name" value="ACP_syn_III_N"/>
</dbReference>
<accession>A0A0U5JF65</accession>
<dbReference type="UniPathway" id="UPA00094"/>
<dbReference type="PANTHER" id="PTHR34069">
    <property type="entry name" value="3-OXOACYL-[ACYL-CARRIER-PROTEIN] SYNTHASE 3"/>
    <property type="match status" value="1"/>
</dbReference>
<keyword evidence="5 13" id="KW-0444">Lipid biosynthesis</keyword>
<dbReference type="STRING" id="389348.PNK_0908"/>
<evidence type="ECO:0000256" key="9">
    <source>
        <dbReference type="ARBA" id="ARBA00023160"/>
    </source>
</evidence>
<dbReference type="RefSeq" id="WP_032125395.1">
    <property type="nucleotide sequence ID" value="NZ_LN879502.1"/>
</dbReference>
<comment type="subunit">
    <text evidence="13">Homodimer.</text>
</comment>
<dbReference type="NCBIfam" id="NF006829">
    <property type="entry name" value="PRK09352.1"/>
    <property type="match status" value="1"/>
</dbReference>
<dbReference type="AlphaFoldDB" id="A0A0U5JF65"/>
<evidence type="ECO:0000256" key="11">
    <source>
        <dbReference type="ARBA" id="ARBA00023315"/>
    </source>
</evidence>
<evidence type="ECO:0000256" key="1">
    <source>
        <dbReference type="ARBA" id="ARBA00005194"/>
    </source>
</evidence>
<evidence type="ECO:0000259" key="15">
    <source>
        <dbReference type="Pfam" id="PF08545"/>
    </source>
</evidence>
<dbReference type="EMBL" id="LN879502">
    <property type="protein sequence ID" value="CUI16533.1"/>
    <property type="molecule type" value="Genomic_DNA"/>
</dbReference>
<name>A0A0U5JF65_9BACT</name>
<dbReference type="NCBIfam" id="TIGR00747">
    <property type="entry name" value="fabH"/>
    <property type="match status" value="1"/>
</dbReference>
<dbReference type="KEGG" id="pnl:PNK_0908"/>
<proteinExistence type="inferred from homology"/>
<keyword evidence="7 13" id="KW-0276">Fatty acid metabolism</keyword>
<dbReference type="Gene3D" id="3.40.47.10">
    <property type="match status" value="1"/>
</dbReference>
<comment type="pathway">
    <text evidence="1 13">Lipid metabolism; fatty acid biosynthesis.</text>
</comment>
<protein>
    <recommendedName>
        <fullName evidence="3 13">Beta-ketoacyl-[acyl-carrier-protein] synthase III</fullName>
        <shortName evidence="13">Beta-ketoacyl-ACP synthase III</shortName>
        <shortName evidence="13">KAS III</shortName>
        <ecNumber evidence="3 13">2.3.1.180</ecNumber>
    </recommendedName>
    <alternativeName>
        <fullName evidence="13">3-oxoacyl-[acyl-carrier-protein] synthase 3</fullName>
    </alternativeName>
    <alternativeName>
        <fullName evidence="13">3-oxoacyl-[acyl-carrier-protein] synthase III</fullName>
    </alternativeName>
</protein>
<keyword evidence="11 13" id="KW-0012">Acyltransferase</keyword>
<dbReference type="GO" id="GO:0033818">
    <property type="term" value="F:beta-ketoacyl-acyl-carrier-protein synthase III activity"/>
    <property type="evidence" value="ECO:0007669"/>
    <property type="project" value="UniProtKB-UniRule"/>
</dbReference>
<dbReference type="GO" id="GO:0044550">
    <property type="term" value="P:secondary metabolite biosynthetic process"/>
    <property type="evidence" value="ECO:0007669"/>
    <property type="project" value="TreeGrafter"/>
</dbReference>
<dbReference type="GO" id="GO:0006633">
    <property type="term" value="P:fatty acid biosynthetic process"/>
    <property type="evidence" value="ECO:0007669"/>
    <property type="project" value="UniProtKB-UniRule"/>
</dbReference>
<evidence type="ECO:0000256" key="2">
    <source>
        <dbReference type="ARBA" id="ARBA00008642"/>
    </source>
</evidence>
<dbReference type="Pfam" id="PF08545">
    <property type="entry name" value="ACP_syn_III"/>
    <property type="match status" value="1"/>
</dbReference>
<dbReference type="EC" id="2.3.1.180" evidence="3 13"/>
<evidence type="ECO:0000256" key="13">
    <source>
        <dbReference type="HAMAP-Rule" id="MF_01815"/>
    </source>
</evidence>
<feature type="active site" evidence="13">
    <location>
        <position position="116"/>
    </location>
</feature>
<keyword evidence="6 13" id="KW-0808">Transferase</keyword>
<comment type="subcellular location">
    <subcellularLocation>
        <location evidence="13">Cytoplasm</location>
    </subcellularLocation>
</comment>
<evidence type="ECO:0000256" key="8">
    <source>
        <dbReference type="ARBA" id="ARBA00023098"/>
    </source>
</evidence>
<evidence type="ECO:0000256" key="4">
    <source>
        <dbReference type="ARBA" id="ARBA00022490"/>
    </source>
</evidence>
<dbReference type="SUPFAM" id="SSF53901">
    <property type="entry name" value="Thiolase-like"/>
    <property type="match status" value="1"/>
</dbReference>
<dbReference type="GO" id="GO:0005737">
    <property type="term" value="C:cytoplasm"/>
    <property type="evidence" value="ECO:0007669"/>
    <property type="project" value="UniProtKB-SubCell"/>
</dbReference>
<feature type="active site" evidence="13">
    <location>
        <position position="256"/>
    </location>
</feature>
<comment type="domain">
    <text evidence="13">The last Arg residue of the ACP-binding site is essential for the weak association between ACP/AcpP and FabH.</text>
</comment>
<keyword evidence="8 13" id="KW-0443">Lipid metabolism</keyword>
<evidence type="ECO:0000256" key="3">
    <source>
        <dbReference type="ARBA" id="ARBA00012333"/>
    </source>
</evidence>
<evidence type="ECO:0000256" key="10">
    <source>
        <dbReference type="ARBA" id="ARBA00023268"/>
    </source>
</evidence>
<dbReference type="FunFam" id="3.40.47.10:FF:000004">
    <property type="entry name" value="3-oxoacyl-[acyl-carrier-protein] synthase 3"/>
    <property type="match status" value="1"/>
</dbReference>
<keyword evidence="17" id="KW-1185">Reference proteome</keyword>
<gene>
    <name evidence="13 16" type="primary">fabH</name>
    <name evidence="16" type="ORF">PNK_0908</name>
</gene>
<dbReference type="CDD" id="cd00830">
    <property type="entry name" value="KAS_III"/>
    <property type="match status" value="1"/>
</dbReference>
<dbReference type="InterPro" id="IPR016039">
    <property type="entry name" value="Thiolase-like"/>
</dbReference>
<comment type="function">
    <text evidence="13">Catalyzes the condensation reaction of fatty acid synthesis by the addition to an acyl acceptor of two carbons from malonyl-ACP. Catalyzes the first condensation reaction which initiates fatty acid synthesis and may therefore play a role in governing the total rate of fatty acid production. Possesses both acetoacetyl-ACP synthase and acetyl transacylase activities. Its substrate specificity determines the biosynthesis of branched-chain and/or straight-chain of fatty acids.</text>
</comment>
<dbReference type="GO" id="GO:0004315">
    <property type="term" value="F:3-oxoacyl-[acyl-carrier-protein] synthase activity"/>
    <property type="evidence" value="ECO:0007669"/>
    <property type="project" value="InterPro"/>
</dbReference>